<accession>A0AAJ0DZS3</accession>
<dbReference type="AlphaFoldDB" id="A0AAJ0DZS3"/>
<reference evidence="1 2" key="1">
    <citation type="submission" date="2016-10" db="EMBL/GenBank/DDBJ databases">
        <title>The genome sequence of Colletotrichum fioriniae PJ7.</title>
        <authorList>
            <person name="Baroncelli R."/>
        </authorList>
    </citation>
    <scope>NUCLEOTIDE SEQUENCE [LARGE SCALE GENOMIC DNA]</scope>
    <source>
        <strain evidence="1 2">IMI 309622</strain>
    </source>
</reference>
<sequence>MIPPPEGGRFWGLEARRVGSHLQAPPPPQGPFSTSYLRRPIETRRASTKPLRFGSLLCVLRALPRSGRAGAE</sequence>
<dbReference type="RefSeq" id="XP_060313016.1">
    <property type="nucleotide sequence ID" value="XM_060456742.1"/>
</dbReference>
<organism evidence="1 2">
    <name type="scientific">Colletotrichum costaricense</name>
    <dbReference type="NCBI Taxonomy" id="1209916"/>
    <lineage>
        <taxon>Eukaryota</taxon>
        <taxon>Fungi</taxon>
        <taxon>Dikarya</taxon>
        <taxon>Ascomycota</taxon>
        <taxon>Pezizomycotina</taxon>
        <taxon>Sordariomycetes</taxon>
        <taxon>Hypocreomycetidae</taxon>
        <taxon>Glomerellales</taxon>
        <taxon>Glomerellaceae</taxon>
        <taxon>Colletotrichum</taxon>
        <taxon>Colletotrichum acutatum species complex</taxon>
    </lineage>
</organism>
<comment type="caution">
    <text evidence="1">The sequence shown here is derived from an EMBL/GenBank/DDBJ whole genome shotgun (WGS) entry which is preliminary data.</text>
</comment>
<name>A0AAJ0DZS3_9PEZI</name>
<gene>
    <name evidence="1" type="ORF">CCOS01_08581</name>
</gene>
<dbReference type="Proteomes" id="UP001240678">
    <property type="component" value="Unassembled WGS sequence"/>
</dbReference>
<protein>
    <submittedName>
        <fullName evidence="1">Uncharacterized protein</fullName>
    </submittedName>
</protein>
<keyword evidence="2" id="KW-1185">Reference proteome</keyword>
<dbReference type="GeneID" id="85340289"/>
<dbReference type="EMBL" id="MOOE01000008">
    <property type="protein sequence ID" value="KAK1526163.1"/>
    <property type="molecule type" value="Genomic_DNA"/>
</dbReference>
<evidence type="ECO:0000313" key="2">
    <source>
        <dbReference type="Proteomes" id="UP001240678"/>
    </source>
</evidence>
<evidence type="ECO:0000313" key="1">
    <source>
        <dbReference type="EMBL" id="KAK1526163.1"/>
    </source>
</evidence>
<proteinExistence type="predicted"/>